<dbReference type="PROSITE" id="PS51471">
    <property type="entry name" value="FE2OG_OXY"/>
    <property type="match status" value="1"/>
</dbReference>
<dbReference type="InterPro" id="IPR032854">
    <property type="entry name" value="ALKBH3"/>
</dbReference>
<dbReference type="SUPFAM" id="SSF51197">
    <property type="entry name" value="Clavaminate synthase-like"/>
    <property type="match status" value="1"/>
</dbReference>
<dbReference type="InterPro" id="IPR005123">
    <property type="entry name" value="Oxoglu/Fe-dep_dioxygenase_dom"/>
</dbReference>
<dbReference type="InterPro" id="IPR037151">
    <property type="entry name" value="AlkB-like_sf"/>
</dbReference>
<dbReference type="PANTHER" id="PTHR31212">
    <property type="entry name" value="ALPHA-KETOGLUTARATE-DEPENDENT DIOXYGENASE ALKB HOMOLOG 3"/>
    <property type="match status" value="1"/>
</dbReference>
<name>A0A4V3DML9_9GAMM</name>
<dbReference type="Gene3D" id="2.60.120.590">
    <property type="entry name" value="Alpha-ketoglutarate-dependent dioxygenase AlkB-like"/>
    <property type="match status" value="1"/>
</dbReference>
<keyword evidence="2" id="KW-0560">Oxidoreductase</keyword>
<protein>
    <submittedName>
        <fullName evidence="2">Alkylated DNA repair dioxygenase AlkB</fullName>
    </submittedName>
</protein>
<dbReference type="GO" id="GO:0006307">
    <property type="term" value="P:DNA alkylation repair"/>
    <property type="evidence" value="ECO:0007669"/>
    <property type="project" value="InterPro"/>
</dbReference>
<keyword evidence="2" id="KW-0223">Dioxygenase</keyword>
<dbReference type="AlphaFoldDB" id="A0A4V3DML9"/>
<sequence>MSGPHERLSQADLFAPAPLLLADDEHGLIRYTPGFLAPGEAAACFDFLHANAAWHGERRQMYEREVDTPRLLASYLLDATLPPLLAALHARVEAAVQARFSHVGLNLYRDERDSVAPHNDHLSELQPGQPIALVSLGATREMVIRQKLPPRRAWHLPLQAGSLLLMSYATQLHYDHGIPKQGSAVGPRISLAFRARSAAPASRGRYARPAGD</sequence>
<accession>A0A4V3DML9</accession>
<proteinExistence type="predicted"/>
<dbReference type="OrthoDB" id="190276at2"/>
<dbReference type="PANTHER" id="PTHR31212:SF4">
    <property type="entry name" value="ALPHA-KETOGLUTARATE-DEPENDENT DIOXYGENASE ALKB HOMOLOG 3"/>
    <property type="match status" value="1"/>
</dbReference>
<dbReference type="Proteomes" id="UP000295293">
    <property type="component" value="Unassembled WGS sequence"/>
</dbReference>
<dbReference type="InterPro" id="IPR027450">
    <property type="entry name" value="AlkB-like"/>
</dbReference>
<feature type="domain" description="Fe2OG dioxygenase" evidence="1">
    <location>
        <begin position="99"/>
        <end position="197"/>
    </location>
</feature>
<reference evidence="2 3" key="1">
    <citation type="submission" date="2019-03" db="EMBL/GenBank/DDBJ databases">
        <title>Genomic Encyclopedia of Type Strains, Phase IV (KMG-IV): sequencing the most valuable type-strain genomes for metagenomic binning, comparative biology and taxonomic classification.</title>
        <authorList>
            <person name="Goeker M."/>
        </authorList>
    </citation>
    <scope>NUCLEOTIDE SEQUENCE [LARGE SCALE GENOMIC DNA]</scope>
    <source>
        <strain evidence="2 3">DSM 21667</strain>
    </source>
</reference>
<comment type="caution">
    <text evidence="2">The sequence shown here is derived from an EMBL/GenBank/DDBJ whole genome shotgun (WGS) entry which is preliminary data.</text>
</comment>
<gene>
    <name evidence="2" type="ORF">DFR29_105219</name>
</gene>
<evidence type="ECO:0000259" key="1">
    <source>
        <dbReference type="PROSITE" id="PS51471"/>
    </source>
</evidence>
<dbReference type="EMBL" id="SNZH01000005">
    <property type="protein sequence ID" value="TDR45036.1"/>
    <property type="molecule type" value="Genomic_DNA"/>
</dbReference>
<keyword evidence="3" id="KW-1185">Reference proteome</keyword>
<dbReference type="GO" id="GO:0051213">
    <property type="term" value="F:dioxygenase activity"/>
    <property type="evidence" value="ECO:0007669"/>
    <property type="project" value="UniProtKB-KW"/>
</dbReference>
<evidence type="ECO:0000313" key="3">
    <source>
        <dbReference type="Proteomes" id="UP000295293"/>
    </source>
</evidence>
<evidence type="ECO:0000313" key="2">
    <source>
        <dbReference type="EMBL" id="TDR45036.1"/>
    </source>
</evidence>
<organism evidence="2 3">
    <name type="scientific">Tahibacter aquaticus</name>
    <dbReference type="NCBI Taxonomy" id="520092"/>
    <lineage>
        <taxon>Bacteria</taxon>
        <taxon>Pseudomonadati</taxon>
        <taxon>Pseudomonadota</taxon>
        <taxon>Gammaproteobacteria</taxon>
        <taxon>Lysobacterales</taxon>
        <taxon>Rhodanobacteraceae</taxon>
        <taxon>Tahibacter</taxon>
    </lineage>
</organism>
<dbReference type="RefSeq" id="WP_133818538.1">
    <property type="nucleotide sequence ID" value="NZ_SNZH01000005.1"/>
</dbReference>
<dbReference type="Pfam" id="PF13532">
    <property type="entry name" value="2OG-FeII_Oxy_2"/>
    <property type="match status" value="1"/>
</dbReference>